<feature type="transmembrane region" description="Helical" evidence="1">
    <location>
        <begin position="31"/>
        <end position="50"/>
    </location>
</feature>
<feature type="transmembrane region" description="Helical" evidence="1">
    <location>
        <begin position="71"/>
        <end position="98"/>
    </location>
</feature>
<sequence length="115" mass="12206">MVLRVALELAALFAVGWWGFATNSDGLIRIATGLLLPLAMATCWGVFRMANDGGAPVVEIGGRARLQLEMGYFALAVASLVGLGRLDLAIGLVVLLTLNYGLDATRTLDMLTGRR</sequence>
<name>A0ABY7YKW6_9HYPH</name>
<keyword evidence="3" id="KW-1185">Reference proteome</keyword>
<keyword evidence="1" id="KW-0472">Membrane</keyword>
<reference evidence="2 3" key="1">
    <citation type="submission" date="2023-02" db="EMBL/GenBank/DDBJ databases">
        <title>Devosia algicola sp. nov., isolated from the phycosphere of marine algae.</title>
        <authorList>
            <person name="Kim J.M."/>
            <person name="Lee J.K."/>
            <person name="Choi B.J."/>
            <person name="Bayburt H."/>
            <person name="Jeon C.O."/>
        </authorList>
    </citation>
    <scope>NUCLEOTIDE SEQUENCE [LARGE SCALE GENOMIC DNA]</scope>
    <source>
        <strain evidence="2 3">G20-9</strain>
    </source>
</reference>
<accession>A0ABY7YKW6</accession>
<dbReference type="Pfam" id="PF10823">
    <property type="entry name" value="DUF2568"/>
    <property type="match status" value="1"/>
</dbReference>
<protein>
    <submittedName>
        <fullName evidence="2">YrdB family protein</fullName>
    </submittedName>
</protein>
<evidence type="ECO:0000313" key="3">
    <source>
        <dbReference type="Proteomes" id="UP001220530"/>
    </source>
</evidence>
<evidence type="ECO:0000313" key="2">
    <source>
        <dbReference type="EMBL" id="WDR01832.1"/>
    </source>
</evidence>
<evidence type="ECO:0000256" key="1">
    <source>
        <dbReference type="SAM" id="Phobius"/>
    </source>
</evidence>
<dbReference type="EMBL" id="CP118246">
    <property type="protein sequence ID" value="WDR01832.1"/>
    <property type="molecule type" value="Genomic_DNA"/>
</dbReference>
<dbReference type="RefSeq" id="WP_282218242.1">
    <property type="nucleotide sequence ID" value="NZ_CP118246.1"/>
</dbReference>
<dbReference type="Proteomes" id="UP001220530">
    <property type="component" value="Chromosome"/>
</dbReference>
<proteinExistence type="predicted"/>
<organism evidence="2 3">
    <name type="scientific">Devosia algicola</name>
    <dbReference type="NCBI Taxonomy" id="3026418"/>
    <lineage>
        <taxon>Bacteria</taxon>
        <taxon>Pseudomonadati</taxon>
        <taxon>Pseudomonadota</taxon>
        <taxon>Alphaproteobacteria</taxon>
        <taxon>Hyphomicrobiales</taxon>
        <taxon>Devosiaceae</taxon>
        <taxon>Devosia</taxon>
    </lineage>
</organism>
<gene>
    <name evidence="2" type="ORF">PSQ19_14055</name>
</gene>
<keyword evidence="1" id="KW-0812">Transmembrane</keyword>
<keyword evidence="1" id="KW-1133">Transmembrane helix</keyword>
<dbReference type="InterPro" id="IPR021214">
    <property type="entry name" value="DUF2568"/>
</dbReference>